<organism evidence="2 3">
    <name type="scientific">Magallana gigas</name>
    <name type="common">Pacific oyster</name>
    <name type="synonym">Crassostrea gigas</name>
    <dbReference type="NCBI Taxonomy" id="29159"/>
    <lineage>
        <taxon>Eukaryota</taxon>
        <taxon>Metazoa</taxon>
        <taxon>Spiralia</taxon>
        <taxon>Lophotrochozoa</taxon>
        <taxon>Mollusca</taxon>
        <taxon>Bivalvia</taxon>
        <taxon>Autobranchia</taxon>
        <taxon>Pteriomorphia</taxon>
        <taxon>Ostreida</taxon>
        <taxon>Ostreoidea</taxon>
        <taxon>Ostreidae</taxon>
        <taxon>Magallana</taxon>
    </lineage>
</organism>
<feature type="region of interest" description="Disordered" evidence="1">
    <location>
        <begin position="847"/>
        <end position="877"/>
    </location>
</feature>
<protein>
    <submittedName>
        <fullName evidence="2">Uncharacterized protein</fullName>
    </submittedName>
</protein>
<feature type="compositionally biased region" description="Basic and acidic residues" evidence="1">
    <location>
        <begin position="924"/>
        <end position="946"/>
    </location>
</feature>
<sequence>MKVLAEINGIDTSKLNTQIRVSGRDYFQRVRRAKMRFCPKVSIPTPRPVRKLQNEVKEKIQTNELYIGEKIVPKIFNTNKISPSGELEDKHITVYGRKIPLELFRNNMIQEQSELIKIRTDDEYNKMTEDEIKVAFASKFNINVPGTKEDLKRLERTRHLKLWHDHSDILNHTYISFMVSTMYNPNLYLTNQEYCQKFPDRPPIDVQATVEKPHLYILGQSKSTDADQLSYTLSRIEDLKQLVEPVEIGGVPIFDVMRVFSGDGPARQFEAGQQRGGNFSCLCGIPSKEHSNLEYALGFHPPSLLDRCEVFKGGCLWRRFSLTNPSPFSFSKLKKEDLLDELEARKVYLYHLNRPQLVEKLQTILHGIQRPPALYCSEEDILDHLSLYEIPACEPLHDISNVVQHIITELPSHFEDKSVEREFEKFSTATIGDKNQIRGSDARLFAIKLAKFALSLYNEKRISLDILELCTSLVEITGICYMHYNQRSPKQILRLYNQTFKFSYLCKSIIGIPKKMTARKFYGSHFHSLTVHAPQTNRMFCLRSIIPEQEERSFGDLRNISLQTSNRQCGKVIDNAMLRFINHQKNENKVDYTKIQESIISHQAKLLPAFGDTIFSIELLRNRPTLFQKHCERIADFLLPGENHWWSFDGKHIIFHDGPSRPDSCGEPMLQHFYLTTSEKQATLLKETWNKCIEELQSGKLQLPVLKVKLYEDGKLTKVLKNEGLISNKESATDCGEATEINLTSAEGPLSADEVSVEGDECPTTSSTSVKGLLRIEEGSDSVENDEDGGLTDMNFISISDLTEKQQNEDPCRALESKTSESITHEKMLTNREDSQKNTFWSVLDGANKSSANNMTTKGISNQGNKDKEETKERKQPCRRKLFNENNDLQCDILFSNDGGYTEAMKSDMPNTRILRAAIGDSDDMPRDPCDKRKKKETLPEKGNNEKENLQESFTYKVSCLLPGDPTIYEYSKYRRLLKQQPTDKTLQHSYEVAFAKLQLAVSKRHYELKSINKDDALIRYAEELMRQWKMYFY</sequence>
<feature type="region of interest" description="Disordered" evidence="1">
    <location>
        <begin position="920"/>
        <end position="946"/>
    </location>
</feature>
<evidence type="ECO:0000313" key="2">
    <source>
        <dbReference type="EnsemblMetazoa" id="G34064.1:cds"/>
    </source>
</evidence>
<proteinExistence type="predicted"/>
<evidence type="ECO:0000256" key="1">
    <source>
        <dbReference type="SAM" id="MobiDB-lite"/>
    </source>
</evidence>
<keyword evidence="3" id="KW-1185">Reference proteome</keyword>
<evidence type="ECO:0000313" key="3">
    <source>
        <dbReference type="Proteomes" id="UP000005408"/>
    </source>
</evidence>
<feature type="compositionally biased region" description="Basic and acidic residues" evidence="1">
    <location>
        <begin position="865"/>
        <end position="876"/>
    </location>
</feature>
<dbReference type="Proteomes" id="UP000005408">
    <property type="component" value="Unassembled WGS sequence"/>
</dbReference>
<feature type="compositionally biased region" description="Polar residues" evidence="1">
    <location>
        <begin position="848"/>
        <end position="864"/>
    </location>
</feature>
<accession>A0A8W8MN26</accession>
<name>A0A8W8MN26_MAGGI</name>
<reference evidence="2" key="1">
    <citation type="submission" date="2022-08" db="UniProtKB">
        <authorList>
            <consortium name="EnsemblMetazoa"/>
        </authorList>
    </citation>
    <scope>IDENTIFICATION</scope>
    <source>
        <strain evidence="2">05x7-T-G4-1.051#20</strain>
    </source>
</reference>
<dbReference type="AlphaFoldDB" id="A0A8W8MN26"/>
<dbReference type="EnsemblMetazoa" id="G34064.1">
    <property type="protein sequence ID" value="G34064.1:cds"/>
    <property type="gene ID" value="G34064"/>
</dbReference>